<keyword evidence="3" id="KW-1185">Reference proteome</keyword>
<feature type="compositionally biased region" description="Basic residues" evidence="1">
    <location>
        <begin position="372"/>
        <end position="381"/>
    </location>
</feature>
<organism evidence="2 3">
    <name type="scientific">Dryococelus australis</name>
    <dbReference type="NCBI Taxonomy" id="614101"/>
    <lineage>
        <taxon>Eukaryota</taxon>
        <taxon>Metazoa</taxon>
        <taxon>Ecdysozoa</taxon>
        <taxon>Arthropoda</taxon>
        <taxon>Hexapoda</taxon>
        <taxon>Insecta</taxon>
        <taxon>Pterygota</taxon>
        <taxon>Neoptera</taxon>
        <taxon>Polyneoptera</taxon>
        <taxon>Phasmatodea</taxon>
        <taxon>Verophasmatodea</taxon>
        <taxon>Anareolatae</taxon>
        <taxon>Phasmatidae</taxon>
        <taxon>Eurycanthinae</taxon>
        <taxon>Dryococelus</taxon>
    </lineage>
</organism>
<feature type="compositionally biased region" description="Basic and acidic residues" evidence="1">
    <location>
        <begin position="385"/>
        <end position="401"/>
    </location>
</feature>
<dbReference type="Proteomes" id="UP001159363">
    <property type="component" value="Chromosome 1"/>
</dbReference>
<evidence type="ECO:0000313" key="2">
    <source>
        <dbReference type="EMBL" id="KAJ8895046.1"/>
    </source>
</evidence>
<reference evidence="2 3" key="1">
    <citation type="submission" date="2023-02" db="EMBL/GenBank/DDBJ databases">
        <title>LHISI_Scaffold_Assembly.</title>
        <authorList>
            <person name="Stuart O.P."/>
            <person name="Cleave R."/>
            <person name="Magrath M.J.L."/>
            <person name="Mikheyev A.S."/>
        </authorList>
    </citation>
    <scope>NUCLEOTIDE SEQUENCE [LARGE SCALE GENOMIC DNA]</scope>
    <source>
        <strain evidence="2">Daus_M_001</strain>
        <tissue evidence="2">Leg muscle</tissue>
    </source>
</reference>
<protein>
    <submittedName>
        <fullName evidence="2">Uncharacterized protein</fullName>
    </submittedName>
</protein>
<feature type="compositionally biased region" description="Basic and acidic residues" evidence="1">
    <location>
        <begin position="350"/>
        <end position="371"/>
    </location>
</feature>
<name>A0ABQ9IEF9_9NEOP</name>
<feature type="compositionally biased region" description="Polar residues" evidence="1">
    <location>
        <begin position="513"/>
        <end position="530"/>
    </location>
</feature>
<feature type="region of interest" description="Disordered" evidence="1">
    <location>
        <begin position="337"/>
        <end position="404"/>
    </location>
</feature>
<gene>
    <name evidence="2" type="ORF">PR048_000371</name>
</gene>
<sequence>MLARLHSPVYARASDVCSLAAAPESSQCYYTPGTPLFQRKSAVGSESSRACLTNCDPIAKLLETNLADGSPANMGYSITCNIQQVPRSGPLPQLRAANEFKVTSPTFCLRILTALAFLETFFPAFEAEKRWTDKDETATNTGYSLGQQPMNKHLRVHRTVESSQQLDSPLVDDRPKTNAVKYRVVSGVIWTNRTMVSCNTDTNRTGVLAVVDIACDTGMPNPDFCTWESCRTMPLASGFLGDLPFPPHFHFGAAPYSPQSISSALKTSLLRAAIYHQVTGYLRGFASHYDELKITHMTDDLAMHKELMELSNKYQYNTDNSMEKLVDGRLTTSHHFSRPSGCRCNRKQSKAVEELRGPHSKPKAERTEEKTNRKRKRKLTHSHITQKDRRCGVRGPDKDGELAGGQGHLRESASCFPQSAAWLLAGCQPQLQVVGEVFFETDKIDAKHVYTEVKFAIGSQFIRHALDDSEPIVYLQGNNSECQTAKQARLQTLMIFYCLCHWVTVSSETPGNVLNQQESTNDRLAQSCPTKSEKNLGSPLVDDRPIMNTVKYRVVSGVVWTNMTTVSSNTATNRSGGSCRSGYRLVAGGQAPRTRGIGKRSVRVHVQKAKNRGEEVMQKRRASRQRGIKSAMVANGAMTSLLKLRRGTGKNRHKTGFTIARRVRPSSAVRHPPVRHAFVRLPAERFTTKLQAAAACAAGRLDGFGSSWTSSAIFGSTQGVFDSLQLGFVKHIRRCSAVTSTTSQLRLWLYDQRPQMSCIYRHRCLSWYHRRHLQLHRCNLLDHYIIINVASPIKPSYSTTMHENTRIMAVQ</sequence>
<evidence type="ECO:0000256" key="1">
    <source>
        <dbReference type="SAM" id="MobiDB-lite"/>
    </source>
</evidence>
<evidence type="ECO:0000313" key="3">
    <source>
        <dbReference type="Proteomes" id="UP001159363"/>
    </source>
</evidence>
<proteinExistence type="predicted"/>
<feature type="region of interest" description="Disordered" evidence="1">
    <location>
        <begin position="513"/>
        <end position="540"/>
    </location>
</feature>
<comment type="caution">
    <text evidence="2">The sequence shown here is derived from an EMBL/GenBank/DDBJ whole genome shotgun (WGS) entry which is preliminary data.</text>
</comment>
<accession>A0ABQ9IEF9</accession>
<dbReference type="EMBL" id="JARBHB010000001">
    <property type="protein sequence ID" value="KAJ8895046.1"/>
    <property type="molecule type" value="Genomic_DNA"/>
</dbReference>